<dbReference type="Proteomes" id="UP001328107">
    <property type="component" value="Unassembled WGS sequence"/>
</dbReference>
<keyword evidence="2" id="KW-1185">Reference proteome</keyword>
<accession>A0AAN5I391</accession>
<dbReference type="EMBL" id="BTRK01000004">
    <property type="protein sequence ID" value="GMR50427.1"/>
    <property type="molecule type" value="Genomic_DNA"/>
</dbReference>
<evidence type="ECO:0000313" key="1">
    <source>
        <dbReference type="EMBL" id="GMR50427.1"/>
    </source>
</evidence>
<organism evidence="1 2">
    <name type="scientific">Pristionchus mayeri</name>
    <dbReference type="NCBI Taxonomy" id="1317129"/>
    <lineage>
        <taxon>Eukaryota</taxon>
        <taxon>Metazoa</taxon>
        <taxon>Ecdysozoa</taxon>
        <taxon>Nematoda</taxon>
        <taxon>Chromadorea</taxon>
        <taxon>Rhabditida</taxon>
        <taxon>Rhabditina</taxon>
        <taxon>Diplogasteromorpha</taxon>
        <taxon>Diplogasteroidea</taxon>
        <taxon>Neodiplogasteridae</taxon>
        <taxon>Pristionchus</taxon>
    </lineage>
</organism>
<sequence length="69" mass="7721">LRMRGKGGVEDLLHSVALLQKLSYRECILVVGLHAEMQRLDASKHLRAVEWSGNSSDGWSDTIIKCITQ</sequence>
<feature type="non-terminal residue" evidence="1">
    <location>
        <position position="1"/>
    </location>
</feature>
<proteinExistence type="predicted"/>
<name>A0AAN5I391_9BILA</name>
<dbReference type="AlphaFoldDB" id="A0AAN5I391"/>
<reference evidence="2" key="1">
    <citation type="submission" date="2022-10" db="EMBL/GenBank/DDBJ databases">
        <title>Genome assembly of Pristionchus species.</title>
        <authorList>
            <person name="Yoshida K."/>
            <person name="Sommer R.J."/>
        </authorList>
    </citation>
    <scope>NUCLEOTIDE SEQUENCE [LARGE SCALE GENOMIC DNA]</scope>
    <source>
        <strain evidence="2">RS5460</strain>
    </source>
</reference>
<protein>
    <submittedName>
        <fullName evidence="1">Uncharacterized protein</fullName>
    </submittedName>
</protein>
<gene>
    <name evidence="1" type="ORF">PMAYCL1PPCAC_20622</name>
</gene>
<comment type="caution">
    <text evidence="1">The sequence shown here is derived from an EMBL/GenBank/DDBJ whole genome shotgun (WGS) entry which is preliminary data.</text>
</comment>
<evidence type="ECO:0000313" key="2">
    <source>
        <dbReference type="Proteomes" id="UP001328107"/>
    </source>
</evidence>